<dbReference type="AlphaFoldDB" id="A0A0E0D0L9"/>
<reference evidence="2" key="2">
    <citation type="submission" date="2018-05" db="EMBL/GenBank/DDBJ databases">
        <title>OmerRS3 (Oryza meridionalis Reference Sequence Version 3).</title>
        <authorList>
            <person name="Zhang J."/>
            <person name="Kudrna D."/>
            <person name="Lee S."/>
            <person name="Talag J."/>
            <person name="Welchert J."/>
            <person name="Wing R.A."/>
        </authorList>
    </citation>
    <scope>NUCLEOTIDE SEQUENCE [LARGE SCALE GENOMIC DNA]</scope>
    <source>
        <strain evidence="2">cv. OR44</strain>
    </source>
</reference>
<dbReference type="Proteomes" id="UP000008021">
    <property type="component" value="Chromosome 3"/>
</dbReference>
<organism evidence="2">
    <name type="scientific">Oryza meridionalis</name>
    <dbReference type="NCBI Taxonomy" id="40149"/>
    <lineage>
        <taxon>Eukaryota</taxon>
        <taxon>Viridiplantae</taxon>
        <taxon>Streptophyta</taxon>
        <taxon>Embryophyta</taxon>
        <taxon>Tracheophyta</taxon>
        <taxon>Spermatophyta</taxon>
        <taxon>Magnoliopsida</taxon>
        <taxon>Liliopsida</taxon>
        <taxon>Poales</taxon>
        <taxon>Poaceae</taxon>
        <taxon>BOP clade</taxon>
        <taxon>Oryzoideae</taxon>
        <taxon>Oryzeae</taxon>
        <taxon>Oryzinae</taxon>
        <taxon>Oryza</taxon>
    </lineage>
</organism>
<name>A0A0E0D0L9_9ORYZ</name>
<accession>A0A0E0D0L9</accession>
<feature type="compositionally biased region" description="Pro residues" evidence="1">
    <location>
        <begin position="107"/>
        <end position="120"/>
    </location>
</feature>
<sequence length="126" mass="13759">MDMMHSCTSQHCCAYIHEMDDVHRWLPSEVLRDIGITDAEEHRRLAVVEDLAMRLAGVLGGGEMAAQAQRPLFSCHHRPQVTGGDGGEMLRDHHALAGAGRPRVAATPPPHLRLPLPAPAAPWHVS</sequence>
<protein>
    <submittedName>
        <fullName evidence="2">Uncharacterized protein</fullName>
    </submittedName>
</protein>
<evidence type="ECO:0000256" key="1">
    <source>
        <dbReference type="SAM" id="MobiDB-lite"/>
    </source>
</evidence>
<evidence type="ECO:0000313" key="3">
    <source>
        <dbReference type="Proteomes" id="UP000008021"/>
    </source>
</evidence>
<keyword evidence="3" id="KW-1185">Reference proteome</keyword>
<reference evidence="2" key="1">
    <citation type="submission" date="2015-04" db="UniProtKB">
        <authorList>
            <consortium name="EnsemblPlants"/>
        </authorList>
    </citation>
    <scope>IDENTIFICATION</scope>
</reference>
<dbReference type="EnsemblPlants" id="OMERI03G15780.1">
    <property type="protein sequence ID" value="OMERI03G15780.1"/>
    <property type="gene ID" value="OMERI03G15780"/>
</dbReference>
<evidence type="ECO:0000313" key="2">
    <source>
        <dbReference type="EnsemblPlants" id="OMERI03G15780.1"/>
    </source>
</evidence>
<feature type="region of interest" description="Disordered" evidence="1">
    <location>
        <begin position="101"/>
        <end position="126"/>
    </location>
</feature>
<proteinExistence type="predicted"/>
<dbReference type="HOGENOM" id="CLU_162285_0_0_1"/>
<dbReference type="Gramene" id="OMERI03G15780.1">
    <property type="protein sequence ID" value="OMERI03G15780.1"/>
    <property type="gene ID" value="OMERI03G15780"/>
</dbReference>